<dbReference type="GO" id="GO:0009306">
    <property type="term" value="P:protein secretion"/>
    <property type="evidence" value="ECO:0007669"/>
    <property type="project" value="InterPro"/>
</dbReference>
<proteinExistence type="inferred from homology"/>
<dbReference type="PANTHER" id="PTHR30531">
    <property type="entry name" value="FLAGELLAR BIOSYNTHETIC PROTEIN FLHB"/>
    <property type="match status" value="1"/>
</dbReference>
<dbReference type="Pfam" id="PF01312">
    <property type="entry name" value="Bac_export_2"/>
    <property type="match status" value="1"/>
</dbReference>
<evidence type="ECO:0000256" key="2">
    <source>
        <dbReference type="ARBA" id="ARBA00010690"/>
    </source>
</evidence>
<dbReference type="InterPro" id="IPR029025">
    <property type="entry name" value="T3SS_substrate_exporter_C"/>
</dbReference>
<dbReference type="InterPro" id="IPR006135">
    <property type="entry name" value="T3SS_substrate_exporter"/>
</dbReference>
<evidence type="ECO:0000256" key="9">
    <source>
        <dbReference type="SAM" id="Phobius"/>
    </source>
</evidence>
<dbReference type="Proteomes" id="UP000285190">
    <property type="component" value="Unassembled WGS sequence"/>
</dbReference>
<evidence type="ECO:0000256" key="6">
    <source>
        <dbReference type="ARBA" id="ARBA00023026"/>
    </source>
</evidence>
<evidence type="ECO:0000313" key="11">
    <source>
        <dbReference type="Proteomes" id="UP000285190"/>
    </source>
</evidence>
<keyword evidence="4 9" id="KW-0812">Transmembrane</keyword>
<feature type="transmembrane region" description="Helical" evidence="9">
    <location>
        <begin position="186"/>
        <end position="205"/>
    </location>
</feature>
<name>A0A418WW66_9BURK</name>
<keyword evidence="6" id="KW-0843">Virulence</keyword>
<feature type="region of interest" description="Disordered" evidence="8">
    <location>
        <begin position="1"/>
        <end position="22"/>
    </location>
</feature>
<keyword evidence="11" id="KW-1185">Reference proteome</keyword>
<dbReference type="InterPro" id="IPR006307">
    <property type="entry name" value="BsaZ-like"/>
</dbReference>
<accession>A0A418WW66</accession>
<dbReference type="RefSeq" id="WP_119743034.1">
    <property type="nucleotide sequence ID" value="NZ_QYUN01000003.1"/>
</dbReference>
<comment type="caution">
    <text evidence="10">The sequence shown here is derived from an EMBL/GenBank/DDBJ whole genome shotgun (WGS) entry which is preliminary data.</text>
</comment>
<dbReference type="GO" id="GO:0005886">
    <property type="term" value="C:plasma membrane"/>
    <property type="evidence" value="ECO:0007669"/>
    <property type="project" value="UniProtKB-SubCell"/>
</dbReference>
<evidence type="ECO:0000256" key="5">
    <source>
        <dbReference type="ARBA" id="ARBA00022989"/>
    </source>
</evidence>
<evidence type="ECO:0000256" key="1">
    <source>
        <dbReference type="ARBA" id="ARBA00004651"/>
    </source>
</evidence>
<dbReference type="EMBL" id="QYUN01000003">
    <property type="protein sequence ID" value="RJF96897.1"/>
    <property type="molecule type" value="Genomic_DNA"/>
</dbReference>
<dbReference type="AlphaFoldDB" id="A0A418WW66"/>
<sequence length="368" mass="40519">MSEEKNEQPTDKKIEDARKKGQVPMSKDLAHLASLLVVGELAFTTEPLWHEAINALFALPLPRIGQPFIPALMEMLTAAGILLLIVFATLFVVCIVVGVAAHWGQFGMLVAPEAVTPSIDKLNPVNGLKNLISKKKLMELLLTMFKAALIGWIVFVLARDQLPNIVQLSTGAPKDVYSGFIELLRTIFHVILGVCLCLAIIDFAVQKHAHTKSLMMDMEEIKREHKESEGDPMVKGMRKQIARQLAMSGPVAKTEKANAVVVNPTHFAVAMFYDPEETVVPMVLAKGKDDVAQAMILRARECGIPVIRHVWLARTLYATCKDDTVVPRSSYEAVAHVYAVVNELYAADDIGRSVELESMGEPPDSCRT</sequence>
<evidence type="ECO:0000256" key="3">
    <source>
        <dbReference type="ARBA" id="ARBA00022475"/>
    </source>
</evidence>
<dbReference type="PRINTS" id="PR00950">
    <property type="entry name" value="TYPE3IMSPROT"/>
</dbReference>
<feature type="compositionally biased region" description="Basic and acidic residues" evidence="8">
    <location>
        <begin position="1"/>
        <end position="19"/>
    </location>
</feature>
<evidence type="ECO:0000256" key="4">
    <source>
        <dbReference type="ARBA" id="ARBA00022692"/>
    </source>
</evidence>
<evidence type="ECO:0000256" key="7">
    <source>
        <dbReference type="ARBA" id="ARBA00023136"/>
    </source>
</evidence>
<dbReference type="PANTHER" id="PTHR30531:SF14">
    <property type="entry name" value="SURFACE PRESENTATION OF ANTIGENS PROTEIN SPAS"/>
    <property type="match status" value="1"/>
</dbReference>
<evidence type="ECO:0000313" key="10">
    <source>
        <dbReference type="EMBL" id="RJF96897.1"/>
    </source>
</evidence>
<keyword evidence="5 9" id="KW-1133">Transmembrane helix</keyword>
<dbReference type="OrthoDB" id="9807950at2"/>
<evidence type="ECO:0000256" key="8">
    <source>
        <dbReference type="SAM" id="MobiDB-lite"/>
    </source>
</evidence>
<keyword evidence="3" id="KW-1003">Cell membrane</keyword>
<reference evidence="10 11" key="1">
    <citation type="submission" date="2018-09" db="EMBL/GenBank/DDBJ databases">
        <authorList>
            <person name="Zhu H."/>
        </authorList>
    </citation>
    <scope>NUCLEOTIDE SEQUENCE [LARGE SCALE GENOMIC DNA]</scope>
    <source>
        <strain evidence="10 11">K2R10-39</strain>
    </source>
</reference>
<comment type="similarity">
    <text evidence="2">Belongs to the type III secretion exporter family.</text>
</comment>
<protein>
    <submittedName>
        <fullName evidence="10">EscU/YscU/HrcU family type III secretion system export apparatus switch protein</fullName>
    </submittedName>
</protein>
<comment type="subcellular location">
    <subcellularLocation>
        <location evidence="1">Cell membrane</location>
        <topology evidence="1">Multi-pass membrane protein</topology>
    </subcellularLocation>
</comment>
<organism evidence="10 11">
    <name type="scientific">Noviherbaspirillum cavernae</name>
    <dbReference type="NCBI Taxonomy" id="2320862"/>
    <lineage>
        <taxon>Bacteria</taxon>
        <taxon>Pseudomonadati</taxon>
        <taxon>Pseudomonadota</taxon>
        <taxon>Betaproteobacteria</taxon>
        <taxon>Burkholderiales</taxon>
        <taxon>Oxalobacteraceae</taxon>
        <taxon>Noviherbaspirillum</taxon>
    </lineage>
</organism>
<dbReference type="NCBIfam" id="TIGR01404">
    <property type="entry name" value="FlhB_rel_III"/>
    <property type="match status" value="1"/>
</dbReference>
<feature type="transmembrane region" description="Helical" evidence="9">
    <location>
        <begin position="75"/>
        <end position="101"/>
    </location>
</feature>
<dbReference type="SUPFAM" id="SSF160544">
    <property type="entry name" value="EscU C-terminal domain-like"/>
    <property type="match status" value="1"/>
</dbReference>
<feature type="transmembrane region" description="Helical" evidence="9">
    <location>
        <begin position="137"/>
        <end position="158"/>
    </location>
</feature>
<keyword evidence="7 9" id="KW-0472">Membrane</keyword>
<dbReference type="Gene3D" id="3.40.1690.10">
    <property type="entry name" value="secretion proteins EscU"/>
    <property type="match status" value="1"/>
</dbReference>
<gene>
    <name evidence="10" type="ORF">D3870_21215</name>
</gene>